<proteinExistence type="predicted"/>
<dbReference type="Proteomes" id="UP001596067">
    <property type="component" value="Unassembled WGS sequence"/>
</dbReference>
<feature type="compositionally biased region" description="Low complexity" evidence="1">
    <location>
        <begin position="38"/>
        <end position="47"/>
    </location>
</feature>
<keyword evidence="3" id="KW-1185">Reference proteome</keyword>
<comment type="caution">
    <text evidence="2">The sequence shown here is derived from an EMBL/GenBank/DDBJ whole genome shotgun (WGS) entry which is preliminary data.</text>
</comment>
<feature type="region of interest" description="Disordered" evidence="1">
    <location>
        <begin position="25"/>
        <end position="56"/>
    </location>
</feature>
<evidence type="ECO:0000313" key="3">
    <source>
        <dbReference type="Proteomes" id="UP001596067"/>
    </source>
</evidence>
<gene>
    <name evidence="2" type="ORF">ACFP0N_26855</name>
</gene>
<sequence>MLHYAFHKLHEADLLRAADRARDVRAATAGRPEPVPSTPRTRGLVPPRLRRRPARG</sequence>
<dbReference type="RefSeq" id="WP_313761280.1">
    <property type="nucleotide sequence ID" value="NZ_BAAAVH010000040.1"/>
</dbReference>
<evidence type="ECO:0000256" key="1">
    <source>
        <dbReference type="SAM" id="MobiDB-lite"/>
    </source>
</evidence>
<organism evidence="2 3">
    <name type="scientific">Kitasatospora aburaviensis</name>
    <dbReference type="NCBI Taxonomy" id="67265"/>
    <lineage>
        <taxon>Bacteria</taxon>
        <taxon>Bacillati</taxon>
        <taxon>Actinomycetota</taxon>
        <taxon>Actinomycetes</taxon>
        <taxon>Kitasatosporales</taxon>
        <taxon>Streptomycetaceae</taxon>
        <taxon>Kitasatospora</taxon>
    </lineage>
</organism>
<evidence type="ECO:0000313" key="2">
    <source>
        <dbReference type="EMBL" id="MFC5888593.1"/>
    </source>
</evidence>
<reference evidence="3" key="1">
    <citation type="journal article" date="2019" name="Int. J. Syst. Evol. Microbiol.">
        <title>The Global Catalogue of Microorganisms (GCM) 10K type strain sequencing project: providing services to taxonomists for standard genome sequencing and annotation.</title>
        <authorList>
            <consortium name="The Broad Institute Genomics Platform"/>
            <consortium name="The Broad Institute Genome Sequencing Center for Infectious Disease"/>
            <person name="Wu L."/>
            <person name="Ma J."/>
        </authorList>
    </citation>
    <scope>NUCLEOTIDE SEQUENCE [LARGE SCALE GENOMIC DNA]</scope>
    <source>
        <strain evidence="3">CGMCC 4.1469</strain>
    </source>
</reference>
<dbReference type="EMBL" id="JBHSOD010000042">
    <property type="protein sequence ID" value="MFC5888593.1"/>
    <property type="molecule type" value="Genomic_DNA"/>
</dbReference>
<accession>A0ABW1F5K6</accession>
<name>A0ABW1F5K6_9ACTN</name>
<protein>
    <submittedName>
        <fullName evidence="2">Uncharacterized protein</fullName>
    </submittedName>
</protein>